<dbReference type="Proteomes" id="UP001158576">
    <property type="component" value="Chromosome 1"/>
</dbReference>
<organism evidence="3 4">
    <name type="scientific">Oikopleura dioica</name>
    <name type="common">Tunicate</name>
    <dbReference type="NCBI Taxonomy" id="34765"/>
    <lineage>
        <taxon>Eukaryota</taxon>
        <taxon>Metazoa</taxon>
        <taxon>Chordata</taxon>
        <taxon>Tunicata</taxon>
        <taxon>Appendicularia</taxon>
        <taxon>Copelata</taxon>
        <taxon>Oikopleuridae</taxon>
        <taxon>Oikopleura</taxon>
    </lineage>
</organism>
<name>A0ABN7SNL4_OIKDI</name>
<dbReference type="PANTHER" id="PTHR48051:SF42">
    <property type="entry name" value="LEUCINE-RICH REPEAT-CONTAINING PROTEIN 18-LIKE"/>
    <property type="match status" value="1"/>
</dbReference>
<evidence type="ECO:0000256" key="1">
    <source>
        <dbReference type="ARBA" id="ARBA00022614"/>
    </source>
</evidence>
<dbReference type="PANTHER" id="PTHR48051">
    <property type="match status" value="1"/>
</dbReference>
<keyword evidence="1" id="KW-0433">Leucine-rich repeat</keyword>
<keyword evidence="4" id="KW-1185">Reference proteome</keyword>
<evidence type="ECO:0000256" key="2">
    <source>
        <dbReference type="ARBA" id="ARBA00022737"/>
    </source>
</evidence>
<accession>A0ABN7SNL4</accession>
<evidence type="ECO:0000313" key="3">
    <source>
        <dbReference type="EMBL" id="CAG5104083.1"/>
    </source>
</evidence>
<dbReference type="Gene3D" id="3.80.10.10">
    <property type="entry name" value="Ribonuclease Inhibitor"/>
    <property type="match status" value="1"/>
</dbReference>
<sequence length="332" mass="37936">MSGGDKAFKETSRAKKGAIEWASFWEGNEEDFVLKKKLHVEDEMVRIDISKETKKEFPADLTRNQLIELPNTTTWKNIKSFWAIDNQLTSVPVEFCNGKIDTVNFSKNKIKELPEEFGDLPLISFWISDNELGEFPECIAKMRRLGTLDLSNNSIKSVPAELTNCRFLASLELSKNLISEIPNSWGKFKHLRRFAIEGNFIKTLPWQMLLSSKFDNFAAGRSDDGVFLAENPWENEEIESAIKEENFEKLRKIIEKMDFPASDDDSSELNQEPVTSRMMRGEFCSESVSTLQDNPTIILMKEDSEKFKSAIEQFSAMFPDISLGNHHQGSPP</sequence>
<evidence type="ECO:0000313" key="4">
    <source>
        <dbReference type="Proteomes" id="UP001158576"/>
    </source>
</evidence>
<dbReference type="InterPro" id="IPR050216">
    <property type="entry name" value="LRR_domain-containing"/>
</dbReference>
<keyword evidence="2" id="KW-0677">Repeat</keyword>
<protein>
    <submittedName>
        <fullName evidence="3">Oidioi.mRNA.OKI2018_I69.chr1.g1085.t1.cds</fullName>
    </submittedName>
</protein>
<gene>
    <name evidence="3" type="ORF">OKIOD_LOCUS9850</name>
</gene>
<dbReference type="InterPro" id="IPR032675">
    <property type="entry name" value="LRR_dom_sf"/>
</dbReference>
<dbReference type="PROSITE" id="PS51450">
    <property type="entry name" value="LRR"/>
    <property type="match status" value="1"/>
</dbReference>
<dbReference type="EMBL" id="OU015566">
    <property type="protein sequence ID" value="CAG5104083.1"/>
    <property type="molecule type" value="Genomic_DNA"/>
</dbReference>
<reference evidence="3 4" key="1">
    <citation type="submission" date="2021-04" db="EMBL/GenBank/DDBJ databases">
        <authorList>
            <person name="Bliznina A."/>
        </authorList>
    </citation>
    <scope>NUCLEOTIDE SEQUENCE [LARGE SCALE GENOMIC DNA]</scope>
</reference>
<proteinExistence type="predicted"/>
<dbReference type="Pfam" id="PF00560">
    <property type="entry name" value="LRR_1"/>
    <property type="match status" value="1"/>
</dbReference>
<dbReference type="InterPro" id="IPR001611">
    <property type="entry name" value="Leu-rich_rpt"/>
</dbReference>
<dbReference type="SUPFAM" id="SSF52058">
    <property type="entry name" value="L domain-like"/>
    <property type="match status" value="1"/>
</dbReference>